<feature type="region of interest" description="Disordered" evidence="6">
    <location>
        <begin position="464"/>
        <end position="573"/>
    </location>
</feature>
<evidence type="ECO:0000256" key="3">
    <source>
        <dbReference type="ARBA" id="ARBA00023157"/>
    </source>
</evidence>
<dbReference type="EMBL" id="JASPKY010000206">
    <property type="protein sequence ID" value="KAK9720864.1"/>
    <property type="molecule type" value="Genomic_DNA"/>
</dbReference>
<reference evidence="9 10" key="1">
    <citation type="journal article" date="2024" name="BMC Genomics">
        <title>De novo assembly and annotation of Popillia japonica's genome with initial clues to its potential as an invasive pest.</title>
        <authorList>
            <person name="Cucini C."/>
            <person name="Boschi S."/>
            <person name="Funari R."/>
            <person name="Cardaioli E."/>
            <person name="Iannotti N."/>
            <person name="Marturano G."/>
            <person name="Paoli F."/>
            <person name="Bruttini M."/>
            <person name="Carapelli A."/>
            <person name="Frati F."/>
            <person name="Nardi F."/>
        </authorList>
    </citation>
    <scope>NUCLEOTIDE SEQUENCE [LARGE SCALE GENOMIC DNA]</scope>
    <source>
        <strain evidence="9">DMR45628</strain>
    </source>
</reference>
<dbReference type="PROSITE" id="PS50835">
    <property type="entry name" value="IG_LIKE"/>
    <property type="match status" value="1"/>
</dbReference>
<comment type="subcellular location">
    <subcellularLocation>
        <location evidence="1">Membrane</location>
        <topology evidence="1">Single-pass type I membrane protein</topology>
    </subcellularLocation>
</comment>
<evidence type="ECO:0000259" key="8">
    <source>
        <dbReference type="PROSITE" id="PS50835"/>
    </source>
</evidence>
<keyword evidence="5" id="KW-0393">Immunoglobulin domain</keyword>
<evidence type="ECO:0000313" key="10">
    <source>
        <dbReference type="Proteomes" id="UP001458880"/>
    </source>
</evidence>
<keyword evidence="7" id="KW-0812">Transmembrane</keyword>
<protein>
    <submittedName>
        <fullName evidence="9">CD80-like C2-set immunoglobulin domain</fullName>
    </submittedName>
</protein>
<feature type="compositionally biased region" description="Basic and acidic residues" evidence="6">
    <location>
        <begin position="563"/>
        <end position="572"/>
    </location>
</feature>
<keyword evidence="3" id="KW-1015">Disulfide bond</keyword>
<feature type="region of interest" description="Disordered" evidence="6">
    <location>
        <begin position="589"/>
        <end position="615"/>
    </location>
</feature>
<keyword evidence="10" id="KW-1185">Reference proteome</keyword>
<feature type="compositionally biased region" description="Basic and acidic residues" evidence="6">
    <location>
        <begin position="589"/>
        <end position="599"/>
    </location>
</feature>
<dbReference type="Pfam" id="PF07679">
    <property type="entry name" value="I-set"/>
    <property type="match status" value="1"/>
</dbReference>
<evidence type="ECO:0000256" key="4">
    <source>
        <dbReference type="ARBA" id="ARBA00023180"/>
    </source>
</evidence>
<proteinExistence type="predicted"/>
<keyword evidence="4" id="KW-0325">Glycoprotein</keyword>
<evidence type="ECO:0000256" key="5">
    <source>
        <dbReference type="ARBA" id="ARBA00023319"/>
    </source>
</evidence>
<dbReference type="InterPro" id="IPR013162">
    <property type="entry name" value="CD80_C2-set"/>
</dbReference>
<keyword evidence="2 7" id="KW-0472">Membrane</keyword>
<accession>A0AAW1KMT0</accession>
<evidence type="ECO:0000256" key="7">
    <source>
        <dbReference type="SAM" id="Phobius"/>
    </source>
</evidence>
<dbReference type="InterPro" id="IPR013783">
    <property type="entry name" value="Ig-like_fold"/>
</dbReference>
<dbReference type="Pfam" id="PF08205">
    <property type="entry name" value="C2-set_2"/>
    <property type="match status" value="1"/>
</dbReference>
<dbReference type="InterPro" id="IPR007110">
    <property type="entry name" value="Ig-like_dom"/>
</dbReference>
<dbReference type="Proteomes" id="UP001458880">
    <property type="component" value="Unassembled WGS sequence"/>
</dbReference>
<dbReference type="SUPFAM" id="SSF48726">
    <property type="entry name" value="Immunoglobulin"/>
    <property type="match status" value="2"/>
</dbReference>
<feature type="domain" description="Ig-like" evidence="8">
    <location>
        <begin position="168"/>
        <end position="262"/>
    </location>
</feature>
<feature type="compositionally biased region" description="Polar residues" evidence="6">
    <location>
        <begin position="605"/>
        <end position="615"/>
    </location>
</feature>
<feature type="compositionally biased region" description="Basic and acidic residues" evidence="6">
    <location>
        <begin position="525"/>
        <end position="556"/>
    </location>
</feature>
<feature type="compositionally biased region" description="Basic and acidic residues" evidence="6">
    <location>
        <begin position="476"/>
        <end position="486"/>
    </location>
</feature>
<dbReference type="PANTHER" id="PTHR11640">
    <property type="entry name" value="NEPHRIN"/>
    <property type="match status" value="1"/>
</dbReference>
<evidence type="ECO:0000256" key="6">
    <source>
        <dbReference type="SAM" id="MobiDB-lite"/>
    </source>
</evidence>
<dbReference type="InterPro" id="IPR036179">
    <property type="entry name" value="Ig-like_dom_sf"/>
</dbReference>
<evidence type="ECO:0000256" key="2">
    <source>
        <dbReference type="ARBA" id="ARBA00023136"/>
    </source>
</evidence>
<feature type="compositionally biased region" description="Basic and acidic residues" evidence="6">
    <location>
        <begin position="500"/>
        <end position="510"/>
    </location>
</feature>
<evidence type="ECO:0000256" key="1">
    <source>
        <dbReference type="ARBA" id="ARBA00004479"/>
    </source>
</evidence>
<dbReference type="AlphaFoldDB" id="A0AAW1KMT0"/>
<dbReference type="InterPro" id="IPR013098">
    <property type="entry name" value="Ig_I-set"/>
</dbReference>
<gene>
    <name evidence="9" type="ORF">QE152_g21877</name>
</gene>
<dbReference type="GO" id="GO:0016020">
    <property type="term" value="C:membrane"/>
    <property type="evidence" value="ECO:0007669"/>
    <property type="project" value="UniProtKB-SubCell"/>
</dbReference>
<comment type="caution">
    <text evidence="9">The sequence shown here is derived from an EMBL/GenBank/DDBJ whole genome shotgun (WGS) entry which is preliminary data.</text>
</comment>
<dbReference type="Gene3D" id="2.60.40.10">
    <property type="entry name" value="Immunoglobulins"/>
    <property type="match status" value="2"/>
</dbReference>
<feature type="transmembrane region" description="Helical" evidence="7">
    <location>
        <begin position="383"/>
        <end position="408"/>
    </location>
</feature>
<dbReference type="InterPro" id="IPR051275">
    <property type="entry name" value="Cell_adhesion_signaling"/>
</dbReference>
<sequence>MSKFFHPFHLDNGLTELGMSSARTQSNYERTLSLQVDVTPREATVLENRNVSFRCQMGVKLQYCRAPREATVLENRNVSFRCQMGVKLQYCRVDIPGIGPMNLNNMLPPAKGVSYTGAGLESGQCGFTIERVTSENNGKINCYLGLVTQADEYTGTMHLTVAKAPRAPELELSRDMYGQYKVNDMLRASCIVRDGRPVANISWYLDDEPLYEGISMPTILDFPQEDLYTKVQNLTRQLQFSDNGRHLKCVATHPALEKSSVTMSQLDVLYPPLPLGNPIDKFGYEIGSPGIISVEIAANPKPKLEWSVRGETLREGGVDSTGRIQAEFAQELGRGRYVASLRIAAVNKQDTETQYVLVAYNDMGTQDYTVLISTSPEPEGLDLGAGGIIGIVVATLLLLVIVFVIVIARIKGKWCFSGGARVIDYTTGDSIDHHTGGTNPSDGIDNPHRQNSQEYVNEIDRNSARAPIESSDTESADVRQSQDTRRSFMPALTSIDTESADVRQSQDTRRSFMPALTSIFKKKNDRVSHEEEAPRQMETEEGKPPLEEEQKQKQQQEQEEGEHEQPESEYKEGLVYAELDLVKTDLKPVLKNDDDKTEYAEIVYTNDNNKEQTQS</sequence>
<organism evidence="9 10">
    <name type="scientific">Popillia japonica</name>
    <name type="common">Japanese beetle</name>
    <dbReference type="NCBI Taxonomy" id="7064"/>
    <lineage>
        <taxon>Eukaryota</taxon>
        <taxon>Metazoa</taxon>
        <taxon>Ecdysozoa</taxon>
        <taxon>Arthropoda</taxon>
        <taxon>Hexapoda</taxon>
        <taxon>Insecta</taxon>
        <taxon>Pterygota</taxon>
        <taxon>Neoptera</taxon>
        <taxon>Endopterygota</taxon>
        <taxon>Coleoptera</taxon>
        <taxon>Polyphaga</taxon>
        <taxon>Scarabaeiformia</taxon>
        <taxon>Scarabaeidae</taxon>
        <taxon>Rutelinae</taxon>
        <taxon>Popillia</taxon>
    </lineage>
</organism>
<evidence type="ECO:0000313" key="9">
    <source>
        <dbReference type="EMBL" id="KAK9720864.1"/>
    </source>
</evidence>
<keyword evidence="7" id="KW-1133">Transmembrane helix</keyword>
<name>A0AAW1KMT0_POPJA</name>